<dbReference type="AlphaFoldDB" id="A0A0L8GH05"/>
<name>A0A0L8GH05_OCTBM</name>
<evidence type="ECO:0000313" key="2">
    <source>
        <dbReference type="EMBL" id="KOF76297.1"/>
    </source>
</evidence>
<evidence type="ECO:0000256" key="1">
    <source>
        <dbReference type="SAM" id="SignalP"/>
    </source>
</evidence>
<protein>
    <submittedName>
        <fullName evidence="2">Uncharacterized protein</fullName>
    </submittedName>
</protein>
<gene>
    <name evidence="2" type="ORF">OCBIM_22033531mg</name>
</gene>
<accession>A0A0L8GH05</accession>
<feature type="chain" id="PRO_5005582984" evidence="1">
    <location>
        <begin position="17"/>
        <end position="60"/>
    </location>
</feature>
<proteinExistence type="predicted"/>
<feature type="signal peptide" evidence="1">
    <location>
        <begin position="1"/>
        <end position="16"/>
    </location>
</feature>
<dbReference type="EMBL" id="KQ421824">
    <property type="protein sequence ID" value="KOF76297.1"/>
    <property type="molecule type" value="Genomic_DNA"/>
</dbReference>
<keyword evidence="1" id="KW-0732">Signal</keyword>
<organism evidence="2">
    <name type="scientific">Octopus bimaculoides</name>
    <name type="common">California two-spotted octopus</name>
    <dbReference type="NCBI Taxonomy" id="37653"/>
    <lineage>
        <taxon>Eukaryota</taxon>
        <taxon>Metazoa</taxon>
        <taxon>Spiralia</taxon>
        <taxon>Lophotrochozoa</taxon>
        <taxon>Mollusca</taxon>
        <taxon>Cephalopoda</taxon>
        <taxon>Coleoidea</taxon>
        <taxon>Octopodiformes</taxon>
        <taxon>Octopoda</taxon>
        <taxon>Incirrata</taxon>
        <taxon>Octopodidae</taxon>
        <taxon>Octopus</taxon>
    </lineage>
</organism>
<sequence>MICLSSVLHLLHMIICIMHNLQNNSLIISYQDCWPKSIVVVNYICCTEPITVHHLLLRVI</sequence>
<reference evidence="2" key="1">
    <citation type="submission" date="2015-07" db="EMBL/GenBank/DDBJ databases">
        <title>MeaNS - Measles Nucleotide Surveillance Program.</title>
        <authorList>
            <person name="Tran T."/>
            <person name="Druce J."/>
        </authorList>
    </citation>
    <scope>NUCLEOTIDE SEQUENCE</scope>
    <source>
        <strain evidence="2">UCB-OBI-ISO-001</strain>
        <tissue evidence="2">Gonad</tissue>
    </source>
</reference>